<keyword evidence="4" id="KW-0378">Hydrolase</keyword>
<gene>
    <name evidence="4" type="ORF">EXE59_16480</name>
</gene>
<feature type="transmembrane region" description="Helical" evidence="2">
    <location>
        <begin position="85"/>
        <end position="104"/>
    </location>
</feature>
<dbReference type="GO" id="GO:0016787">
    <property type="term" value="F:hydrolase activity"/>
    <property type="evidence" value="ECO:0007669"/>
    <property type="project" value="UniProtKB-KW"/>
</dbReference>
<dbReference type="RefSeq" id="WP_135839873.1">
    <property type="nucleotide sequence ID" value="NZ_SRRO01000001.1"/>
</dbReference>
<dbReference type="InterPro" id="IPR029058">
    <property type="entry name" value="AB_hydrolase_fold"/>
</dbReference>
<name>A0A4Z1CCH3_9ACTN</name>
<feature type="transmembrane region" description="Helical" evidence="2">
    <location>
        <begin position="110"/>
        <end position="130"/>
    </location>
</feature>
<keyword evidence="5" id="KW-1185">Reference proteome</keyword>
<feature type="compositionally biased region" description="Low complexity" evidence="1">
    <location>
        <begin position="14"/>
        <end position="23"/>
    </location>
</feature>
<evidence type="ECO:0000256" key="2">
    <source>
        <dbReference type="SAM" id="Phobius"/>
    </source>
</evidence>
<dbReference type="EMBL" id="SRRO01000001">
    <property type="protein sequence ID" value="TGN65376.1"/>
    <property type="molecule type" value="Genomic_DNA"/>
</dbReference>
<keyword evidence="2" id="KW-0812">Transmembrane</keyword>
<feature type="domain" description="AB hydrolase-1" evidence="3">
    <location>
        <begin position="196"/>
        <end position="314"/>
    </location>
</feature>
<accession>A0A4Z1CCH3</accession>
<dbReference type="PRINTS" id="PR00111">
    <property type="entry name" value="ABHYDROLASE"/>
</dbReference>
<feature type="compositionally biased region" description="Polar residues" evidence="1">
    <location>
        <begin position="1"/>
        <end position="10"/>
    </location>
</feature>
<feature type="transmembrane region" description="Helical" evidence="2">
    <location>
        <begin position="142"/>
        <end position="160"/>
    </location>
</feature>
<dbReference type="Pfam" id="PF00561">
    <property type="entry name" value="Abhydrolase_1"/>
    <property type="match status" value="1"/>
</dbReference>
<keyword evidence="2" id="KW-1133">Transmembrane helix</keyword>
<dbReference type="SUPFAM" id="SSF53474">
    <property type="entry name" value="alpha/beta-Hydrolases"/>
    <property type="match status" value="1"/>
</dbReference>
<dbReference type="AlphaFoldDB" id="A0A4Z1CCH3"/>
<sequence length="455" mass="46909">MSTTDTSPSTHRAPGTTVPSPSTRSSTAVVVVSLAVGMAAAAVLTMLVLPGATEGVTTGGALVGFALGWAVLCTLAGRTGRAQRWAAVPAIAMASTGVALMVSAPSDHTLGVLTWVWPPLALVLAGWTFVQVRRHLTGVGRWLVSATLLVIAVAAAGAGARQVTTEPFAEANRVPGTTVSVHGHDLHINCRGQGSPTVVLFNGLGEFSASWARIVDGTALTTRVCAYDRVGQGWSDDLEEPQDAVTAAEDLHALLDAAGEAGPVVLAGHSIGGPYALAYAHQYPDETAGMVLLDSASPHQFTAIPSYPRDYAMLRRIYGVMPTLARLGLGSLLAGSHLPAKQARPVDDMNANPRAGRNARDEVAVLPEVLAQARRLTTLGDRPLAVLTSAETAHGTGGWTQAQTQLAALSSDVVHRVVNASHQGMVEDPAGAAASVQAIASVVEASRSQTPLASR</sequence>
<evidence type="ECO:0000313" key="4">
    <source>
        <dbReference type="EMBL" id="TGN65376.1"/>
    </source>
</evidence>
<evidence type="ECO:0000259" key="3">
    <source>
        <dbReference type="Pfam" id="PF00561"/>
    </source>
</evidence>
<feature type="transmembrane region" description="Helical" evidence="2">
    <location>
        <begin position="55"/>
        <end position="73"/>
    </location>
</feature>
<protein>
    <submittedName>
        <fullName evidence="4">Alpha/beta fold hydrolase</fullName>
    </submittedName>
</protein>
<keyword evidence="2" id="KW-0472">Membrane</keyword>
<dbReference type="PANTHER" id="PTHR46438">
    <property type="entry name" value="ALPHA/BETA-HYDROLASES SUPERFAMILY PROTEIN"/>
    <property type="match status" value="1"/>
</dbReference>
<reference evidence="4 5" key="1">
    <citation type="submission" date="2019-04" db="EMBL/GenBank/DDBJ databases">
        <title>Three New Species of Nocardioides, Nocardioides euryhalodurans sp. nov., Nocardioides seonyuensis sp. nov. and Nocardioides eburneoflavus sp. nov. Isolated from Soil.</title>
        <authorList>
            <person name="Roh S.G."/>
            <person name="Lee C."/>
            <person name="Kim M.-K."/>
            <person name="Kim S.B."/>
        </authorList>
    </citation>
    <scope>NUCLEOTIDE SEQUENCE [LARGE SCALE GENOMIC DNA]</scope>
    <source>
        <strain evidence="4 5">MMS17-SY213</strain>
    </source>
</reference>
<evidence type="ECO:0000256" key="1">
    <source>
        <dbReference type="SAM" id="MobiDB-lite"/>
    </source>
</evidence>
<dbReference type="InterPro" id="IPR000073">
    <property type="entry name" value="AB_hydrolase_1"/>
</dbReference>
<comment type="caution">
    <text evidence="4">The sequence shown here is derived from an EMBL/GenBank/DDBJ whole genome shotgun (WGS) entry which is preliminary data.</text>
</comment>
<dbReference type="Proteomes" id="UP000297496">
    <property type="component" value="Unassembled WGS sequence"/>
</dbReference>
<evidence type="ECO:0000313" key="5">
    <source>
        <dbReference type="Proteomes" id="UP000297496"/>
    </source>
</evidence>
<organism evidence="4 5">
    <name type="scientific">Nocardioides eburneiflavus</name>
    <dbReference type="NCBI Taxonomy" id="2518372"/>
    <lineage>
        <taxon>Bacteria</taxon>
        <taxon>Bacillati</taxon>
        <taxon>Actinomycetota</taxon>
        <taxon>Actinomycetes</taxon>
        <taxon>Propionibacteriales</taxon>
        <taxon>Nocardioidaceae</taxon>
        <taxon>Nocardioides</taxon>
    </lineage>
</organism>
<dbReference type="PANTHER" id="PTHR46438:SF11">
    <property type="entry name" value="LIPASE-RELATED"/>
    <property type="match status" value="1"/>
</dbReference>
<dbReference type="OrthoDB" id="7185741at2"/>
<dbReference type="Gene3D" id="3.40.50.1820">
    <property type="entry name" value="alpha/beta hydrolase"/>
    <property type="match status" value="1"/>
</dbReference>
<feature type="region of interest" description="Disordered" evidence="1">
    <location>
        <begin position="1"/>
        <end position="23"/>
    </location>
</feature>
<proteinExistence type="predicted"/>
<feature type="transmembrane region" description="Helical" evidence="2">
    <location>
        <begin position="28"/>
        <end position="49"/>
    </location>
</feature>